<organism evidence="2 3">
    <name type="scientific">Kouleothrix aurantiaca</name>
    <dbReference type="NCBI Taxonomy" id="186479"/>
    <lineage>
        <taxon>Bacteria</taxon>
        <taxon>Bacillati</taxon>
        <taxon>Chloroflexota</taxon>
        <taxon>Chloroflexia</taxon>
        <taxon>Chloroflexales</taxon>
        <taxon>Roseiflexineae</taxon>
        <taxon>Roseiflexaceae</taxon>
        <taxon>Kouleothrix</taxon>
    </lineage>
</organism>
<dbReference type="AlphaFoldDB" id="A0A0N8PT99"/>
<keyword evidence="1" id="KW-0732">Signal</keyword>
<reference evidence="2 3" key="1">
    <citation type="submission" date="2015-09" db="EMBL/GenBank/DDBJ databases">
        <title>Draft genome sequence of Kouleothrix aurantiaca JCM 19913.</title>
        <authorList>
            <person name="Hemp J."/>
        </authorList>
    </citation>
    <scope>NUCLEOTIDE SEQUENCE [LARGE SCALE GENOMIC DNA]</scope>
    <source>
        <strain evidence="2 3">COM-B</strain>
    </source>
</reference>
<evidence type="ECO:0000256" key="1">
    <source>
        <dbReference type="SAM" id="SignalP"/>
    </source>
</evidence>
<gene>
    <name evidence="2" type="ORF">SE17_00710</name>
</gene>
<feature type="signal peptide" evidence="1">
    <location>
        <begin position="1"/>
        <end position="24"/>
    </location>
</feature>
<sequence>MRPITRAAIAAFVALHLFAATARAAAAPDYLTGCSAPVHPVTCFVVEGFAHESTQNRTMWELINDAQTPATVSYYLYNPTTGTSVYEQPAAAVVQPGGHLEYPDIHDVQRTDWTPDSLIGVFTSDITMTLQIIGPTVQCPRAAAGNITCTEVHAVAGAEFYSFYNQMENPNAVWIHTLYIGGVAQAPFSDVMSGPETKQYATGMGQEQGVQIAAAPLAWQARTTRYTGGPLPPRYQPPLNNKLYLPIATC</sequence>
<comment type="caution">
    <text evidence="2">The sequence shown here is derived from an EMBL/GenBank/DDBJ whole genome shotgun (WGS) entry which is preliminary data.</text>
</comment>
<accession>A0A0N8PT99</accession>
<protein>
    <submittedName>
        <fullName evidence="2">Uncharacterized protein</fullName>
    </submittedName>
</protein>
<dbReference type="Proteomes" id="UP000050509">
    <property type="component" value="Unassembled WGS sequence"/>
</dbReference>
<proteinExistence type="predicted"/>
<feature type="chain" id="PRO_5006029329" evidence="1">
    <location>
        <begin position="25"/>
        <end position="250"/>
    </location>
</feature>
<keyword evidence="3" id="KW-1185">Reference proteome</keyword>
<evidence type="ECO:0000313" key="3">
    <source>
        <dbReference type="Proteomes" id="UP000050509"/>
    </source>
</evidence>
<name>A0A0N8PT99_9CHLR</name>
<dbReference type="EMBL" id="LJCR01000006">
    <property type="protein sequence ID" value="KPV54933.1"/>
    <property type="molecule type" value="Genomic_DNA"/>
</dbReference>
<evidence type="ECO:0000313" key="2">
    <source>
        <dbReference type="EMBL" id="KPV54933.1"/>
    </source>
</evidence>